<feature type="non-terminal residue" evidence="1">
    <location>
        <position position="1"/>
    </location>
</feature>
<organism evidence="1 2">
    <name type="scientific">Byssothecium circinans</name>
    <dbReference type="NCBI Taxonomy" id="147558"/>
    <lineage>
        <taxon>Eukaryota</taxon>
        <taxon>Fungi</taxon>
        <taxon>Dikarya</taxon>
        <taxon>Ascomycota</taxon>
        <taxon>Pezizomycotina</taxon>
        <taxon>Dothideomycetes</taxon>
        <taxon>Pleosporomycetidae</taxon>
        <taxon>Pleosporales</taxon>
        <taxon>Massarineae</taxon>
        <taxon>Massarinaceae</taxon>
        <taxon>Byssothecium</taxon>
    </lineage>
</organism>
<name>A0A6A5TEV1_9PLEO</name>
<proteinExistence type="predicted"/>
<evidence type="ECO:0000313" key="1">
    <source>
        <dbReference type="EMBL" id="KAF1951141.1"/>
    </source>
</evidence>
<dbReference type="Proteomes" id="UP000800035">
    <property type="component" value="Unassembled WGS sequence"/>
</dbReference>
<dbReference type="AlphaFoldDB" id="A0A6A5TEV1"/>
<evidence type="ECO:0000313" key="2">
    <source>
        <dbReference type="Proteomes" id="UP000800035"/>
    </source>
</evidence>
<gene>
    <name evidence="1" type="ORF">CC80DRAFT_425303</name>
</gene>
<dbReference type="EMBL" id="ML977019">
    <property type="protein sequence ID" value="KAF1951141.1"/>
    <property type="molecule type" value="Genomic_DNA"/>
</dbReference>
<dbReference type="OrthoDB" id="1844152at2759"/>
<accession>A0A6A5TEV1</accession>
<reference evidence="1" key="1">
    <citation type="journal article" date="2020" name="Stud. Mycol.">
        <title>101 Dothideomycetes genomes: a test case for predicting lifestyles and emergence of pathogens.</title>
        <authorList>
            <person name="Haridas S."/>
            <person name="Albert R."/>
            <person name="Binder M."/>
            <person name="Bloem J."/>
            <person name="Labutti K."/>
            <person name="Salamov A."/>
            <person name="Andreopoulos B."/>
            <person name="Baker S."/>
            <person name="Barry K."/>
            <person name="Bills G."/>
            <person name="Bluhm B."/>
            <person name="Cannon C."/>
            <person name="Castanera R."/>
            <person name="Culley D."/>
            <person name="Daum C."/>
            <person name="Ezra D."/>
            <person name="Gonzalez J."/>
            <person name="Henrissat B."/>
            <person name="Kuo A."/>
            <person name="Liang C."/>
            <person name="Lipzen A."/>
            <person name="Lutzoni F."/>
            <person name="Magnuson J."/>
            <person name="Mondo S."/>
            <person name="Nolan M."/>
            <person name="Ohm R."/>
            <person name="Pangilinan J."/>
            <person name="Park H.-J."/>
            <person name="Ramirez L."/>
            <person name="Alfaro M."/>
            <person name="Sun H."/>
            <person name="Tritt A."/>
            <person name="Yoshinaga Y."/>
            <person name="Zwiers L.-H."/>
            <person name="Turgeon B."/>
            <person name="Goodwin S."/>
            <person name="Spatafora J."/>
            <person name="Crous P."/>
            <person name="Grigoriev I."/>
        </authorList>
    </citation>
    <scope>NUCLEOTIDE SEQUENCE</scope>
    <source>
        <strain evidence="1">CBS 675.92</strain>
    </source>
</reference>
<keyword evidence="2" id="KW-1185">Reference proteome</keyword>
<sequence>GLTFAIPSMGEYQTLASDPRNVEAICTASEDTLSFHEAMTDRLMHYHIIYKFKYGEPDPDISIPKCVIKVLLRMQLNTRRPTINEKS</sequence>
<protein>
    <submittedName>
        <fullName evidence="1">Uncharacterized protein</fullName>
    </submittedName>
</protein>